<keyword evidence="7" id="KW-1185">Reference proteome</keyword>
<reference evidence="6 7" key="1">
    <citation type="journal article" date="2011" name="Proc. Natl. Acad. Sci. U.S.A.">
        <title>Evolutionary erosion of yeast sex chromosomes by mating-type switching accidents.</title>
        <authorList>
            <person name="Gordon J.L."/>
            <person name="Armisen D."/>
            <person name="Proux-Wera E."/>
            <person name="Oheigeartaigh S.S."/>
            <person name="Byrne K.P."/>
            <person name="Wolfe K.H."/>
        </authorList>
    </citation>
    <scope>NUCLEOTIDE SEQUENCE [LARGE SCALE GENOMIC DNA]</scope>
    <source>
        <strain evidence="7">ATCC MYA-139 / BCRC 22969 / CBS 8797 / CCRC 22969 / KCTC 17520 / NBRC 10181 / NCYC 3082</strain>
    </source>
</reference>
<feature type="compositionally biased region" description="Polar residues" evidence="2">
    <location>
        <begin position="225"/>
        <end position="234"/>
    </location>
</feature>
<dbReference type="Pfam" id="PF14668">
    <property type="entry name" value="RICTOR_V"/>
    <property type="match status" value="1"/>
</dbReference>
<dbReference type="Pfam" id="PF14666">
    <property type="entry name" value="RICTOR_M"/>
    <property type="match status" value="1"/>
</dbReference>
<dbReference type="SMART" id="SM01310">
    <property type="entry name" value="RICTOR_V"/>
    <property type="match status" value="1"/>
</dbReference>
<dbReference type="SMART" id="SM01308">
    <property type="entry name" value="RICTOR_N"/>
    <property type="match status" value="1"/>
</dbReference>
<dbReference type="InterPro" id="IPR028267">
    <property type="entry name" value="Pianissimo_N"/>
</dbReference>
<dbReference type="InterPro" id="IPR029451">
    <property type="entry name" value="RICTOR_M"/>
</dbReference>
<dbReference type="Pfam" id="PF14663">
    <property type="entry name" value="RasGEF_N_2"/>
    <property type="match status" value="1"/>
</dbReference>
<feature type="domain" description="Rapamycin-insensitive companion of mTOR middle" evidence="3">
    <location>
        <begin position="735"/>
        <end position="960"/>
    </location>
</feature>
<feature type="compositionally biased region" description="Polar residues" evidence="2">
    <location>
        <begin position="80"/>
        <end position="90"/>
    </location>
</feature>
<dbReference type="OMA" id="QAIISCV"/>
<dbReference type="RefSeq" id="XP_022463712.1">
    <property type="nucleotide sequence ID" value="XM_022607080.1"/>
</dbReference>
<dbReference type="InterPro" id="IPR029452">
    <property type="entry name" value="RICTOR_V"/>
</dbReference>
<dbReference type="SMART" id="SM01303">
    <property type="entry name" value="RasGEF_N_2"/>
    <property type="match status" value="1"/>
</dbReference>
<evidence type="ECO:0000256" key="2">
    <source>
        <dbReference type="SAM" id="MobiDB-lite"/>
    </source>
</evidence>
<dbReference type="GO" id="GO:0031932">
    <property type="term" value="C:TORC2 complex"/>
    <property type="evidence" value="ECO:0007669"/>
    <property type="project" value="EnsemblFungi"/>
</dbReference>
<dbReference type="GO" id="GO:0030148">
    <property type="term" value="P:sphingolipid biosynthetic process"/>
    <property type="evidence" value="ECO:0007669"/>
    <property type="project" value="EnsemblFungi"/>
</dbReference>
<dbReference type="SMART" id="SM01307">
    <property type="entry name" value="RICTOR_M"/>
    <property type="match status" value="1"/>
</dbReference>
<dbReference type="InterPro" id="IPR029453">
    <property type="entry name" value="Rictor_IV"/>
</dbReference>
<evidence type="ECO:0000259" key="5">
    <source>
        <dbReference type="SMART" id="SM01310"/>
    </source>
</evidence>
<evidence type="ECO:0000256" key="1">
    <source>
        <dbReference type="ARBA" id="ARBA00008878"/>
    </source>
</evidence>
<dbReference type="InterPro" id="IPR028268">
    <property type="entry name" value="Pianissimo_fam"/>
</dbReference>
<dbReference type="Proteomes" id="UP000006310">
    <property type="component" value="Chromosome 3"/>
</dbReference>
<dbReference type="GO" id="GO:0038203">
    <property type="term" value="P:TORC2 signaling"/>
    <property type="evidence" value="ECO:0007669"/>
    <property type="project" value="TreeGrafter"/>
</dbReference>
<gene>
    <name evidence="6" type="primary">KNAG0C03620</name>
    <name evidence="6" type="ordered locus">KNAG_0C03620</name>
</gene>
<dbReference type="KEGG" id="kng:KNAG_0C03620"/>
<evidence type="ECO:0000313" key="7">
    <source>
        <dbReference type="Proteomes" id="UP000006310"/>
    </source>
</evidence>
<dbReference type="GO" id="GO:0001558">
    <property type="term" value="P:regulation of cell growth"/>
    <property type="evidence" value="ECO:0007669"/>
    <property type="project" value="EnsemblFungi"/>
</dbReference>
<dbReference type="GO" id="GO:0043495">
    <property type="term" value="F:protein-membrane adaptor activity"/>
    <property type="evidence" value="ECO:0007669"/>
    <property type="project" value="EnsemblFungi"/>
</dbReference>
<protein>
    <recommendedName>
        <fullName evidence="8">REM-1 domain-containing protein</fullName>
    </recommendedName>
</protein>
<feature type="region of interest" description="Disordered" evidence="2">
    <location>
        <begin position="1"/>
        <end position="26"/>
    </location>
</feature>
<dbReference type="OrthoDB" id="271111at2759"/>
<dbReference type="HOGENOM" id="CLU_001013_1_1_1"/>
<feature type="domain" description="Rapamycin-insensitive companion of mTOR" evidence="5">
    <location>
        <begin position="1147"/>
        <end position="1219"/>
    </location>
</feature>
<dbReference type="STRING" id="1071383.J7S621"/>
<feature type="compositionally biased region" description="Polar residues" evidence="2">
    <location>
        <begin position="1"/>
        <end position="20"/>
    </location>
</feature>
<dbReference type="SUPFAM" id="SSF48371">
    <property type="entry name" value="ARM repeat"/>
    <property type="match status" value="1"/>
</dbReference>
<dbReference type="eggNOG" id="KOG3694">
    <property type="taxonomic scope" value="Eukaryota"/>
</dbReference>
<evidence type="ECO:0000259" key="3">
    <source>
        <dbReference type="SMART" id="SM01307"/>
    </source>
</evidence>
<dbReference type="GO" id="GO:0031505">
    <property type="term" value="P:fungal-type cell wall organization"/>
    <property type="evidence" value="ECO:0007669"/>
    <property type="project" value="EnsemblFungi"/>
</dbReference>
<dbReference type="PANTHER" id="PTHR13298:SF11">
    <property type="entry name" value="RAPAMYCIN-INSENSITIVE COMPANION OF MTOR"/>
    <property type="match status" value="1"/>
</dbReference>
<dbReference type="Pfam" id="PF14664">
    <property type="entry name" value="RICTOR_N"/>
    <property type="match status" value="1"/>
</dbReference>
<comment type="similarity">
    <text evidence="1">Belongs to the RICTOR family.</text>
</comment>
<feature type="region of interest" description="Disordered" evidence="2">
    <location>
        <begin position="73"/>
        <end position="107"/>
    </location>
</feature>
<organism evidence="6 7">
    <name type="scientific">Huiozyma naganishii (strain ATCC MYA-139 / BCRC 22969 / CBS 8797 / KCTC 17520 / NBRC 10181 / NCYC 3082 / Yp74L-3)</name>
    <name type="common">Yeast</name>
    <name type="synonym">Kazachstania naganishii</name>
    <dbReference type="NCBI Taxonomy" id="1071383"/>
    <lineage>
        <taxon>Eukaryota</taxon>
        <taxon>Fungi</taxon>
        <taxon>Dikarya</taxon>
        <taxon>Ascomycota</taxon>
        <taxon>Saccharomycotina</taxon>
        <taxon>Saccharomycetes</taxon>
        <taxon>Saccharomycetales</taxon>
        <taxon>Saccharomycetaceae</taxon>
        <taxon>Huiozyma</taxon>
    </lineage>
</organism>
<evidence type="ECO:0008006" key="8">
    <source>
        <dbReference type="Google" id="ProtNLM"/>
    </source>
</evidence>
<sequence>MTDSQNITNMERRSSQNAQTLKLPAMRSPTYSLKGNYLNFGDADLPISGSAPNTSGSASGKKNNLVLSTSFVSSRRFDNGSPSPTSPLQTRSKRDRSMSRTKQSLKTDIIRLQHELNQVLKQKENVERARDANVGSNMFTNEYSTEHLQKHSMRIKINTQLREMDKTIKRLEQQINDLKFQCESSKKSDLVEPSLNKRAPKKEFPIFQGIIQDYDLNHSSKSDSNESVTHGSNTPKKKRDNSTHTADTARSKTSPVKSEFGIKDDLCEDEEDEEENDTTVLSSDSGENINKKENRAVDIESATWYISDYMESLHETNVPTDFIVDKANKLTALLTERPELRADLVLTSFMQTIQSLLLKDDKLIVAAAFRICRYLINGEEFIQYLHDLRIDAFIIISLAKDNSFQIEREQALKITRKMAEYKSGITKGMLQAIISCVERTDDVLRTMAIETLLEMCLLQPEMVSNCHGLYVLEDLIQEYSSFSLVSIILDTILGLLNNHSTRQFFLMNFDITVLATVFSDTSTRKTSNTEKFQNAIILICRALKNHNGFMLYCTNNFKPIKELLSLFQIPLCAHYLIDIFLDILRIRPLMFKNRRRNSVIKTGISDSLRDALPINQYLALIIQVLDECHFHDYIGELLNHKQNDEFTSSVIMKARYLLIEYFNLRMNLVDREQIPKFSSLSMKDMSLNEEVFQFRKISHNMNKHRNTIGMSQVNYVENMKRFTQKARKSTLVSEVDDLRFRQMVYDSRVLQTKDFTNWNWNIIQELLEGPLMNKRQLEELAKSTKFIRRLLVFYRPLRLRFSNVDKGARLAHKYVQTGCQFFRTLTTNSEGMKILLDDTKIIPQLASLLFRAMEGNTQENIFNEETLQSKVVYGYFKFIGVLTQSENGVNILTRWNFFTVIYKMFQPELSIGSEFLVLVLPELDPTYSAHCRTIIGKALVIPQESIRVRATHHIGKQLNAVMKDTFRDDRNDDHTSLDMKKFTVEMLTRQLYDASPNVVATADQALYECIVDTDVHGEMNISFRTFLDQMVFIQSPVIFELLSSPYGFQLLNEINFVEQERKLWLECKNREYVTKLEDFLAATQNKSLKLLAFTVENRLPLHFYESLAKTEDGITLLSQNGDLVKFINVVKSYSHSIGAEDESTIDIMEVKSALWCCGYIGSTELGVGLIDNYSVAEDFVKIAYDADNSGMKFTAFCVLGLIGRTIEGCEILDELGWSCTISVQGKPVGIALPRRLDKFLSYKEKPWILEHEYEEEMIEFYTDTQSIINTSSVPSIDYNLDNFLEEKNSIDNPLNEKDPNKCDASAVRRLRTKSLDAMAPNSKDYGTGMTTRFSNGNKNFAARKQRSHTINTQLSDSNVLNEEMANIVEKVVETVSQLGNHILSNSAIKQITDLNNKYGSVLFESEIVFGKVMEMMDTYRFKPHVRKFLCGLVINKRSLENVIKNDTKRRG</sequence>
<dbReference type="EMBL" id="HE978316">
    <property type="protein sequence ID" value="CCK69466.1"/>
    <property type="molecule type" value="Genomic_DNA"/>
</dbReference>
<name>J7S621_HUIN7</name>
<feature type="compositionally biased region" description="Acidic residues" evidence="2">
    <location>
        <begin position="266"/>
        <end position="277"/>
    </location>
</feature>
<dbReference type="Gene3D" id="1.25.10.10">
    <property type="entry name" value="Leucine-rich Repeat Variant"/>
    <property type="match status" value="1"/>
</dbReference>
<accession>J7S621</accession>
<evidence type="ECO:0000313" key="6">
    <source>
        <dbReference type="EMBL" id="CCK69466.1"/>
    </source>
</evidence>
<evidence type="ECO:0000259" key="4">
    <source>
        <dbReference type="SMART" id="SM01308"/>
    </source>
</evidence>
<feature type="compositionally biased region" description="Polar residues" evidence="2">
    <location>
        <begin position="278"/>
        <end position="287"/>
    </location>
</feature>
<reference evidence="7" key="2">
    <citation type="submission" date="2012-08" db="EMBL/GenBank/DDBJ databases">
        <title>Genome sequence of Kazachstania naganishii.</title>
        <authorList>
            <person name="Gordon J.L."/>
            <person name="Armisen D."/>
            <person name="Proux-Wera E."/>
            <person name="OhEigeartaigh S.S."/>
            <person name="Byrne K.P."/>
            <person name="Wolfe K.H."/>
        </authorList>
    </citation>
    <scope>NUCLEOTIDE SEQUENCE [LARGE SCALE GENOMIC DNA]</scope>
    <source>
        <strain evidence="7">ATCC MYA-139 / BCRC 22969 / CBS 8797 / CCRC 22969 / KCTC 17520 / NBRC 10181 / NCYC 3082</strain>
    </source>
</reference>
<dbReference type="PANTHER" id="PTHR13298">
    <property type="entry name" value="CYTOSOLIC REGULATOR PIANISSIMO"/>
    <property type="match status" value="1"/>
</dbReference>
<dbReference type="GO" id="GO:0005886">
    <property type="term" value="C:plasma membrane"/>
    <property type="evidence" value="ECO:0007669"/>
    <property type="project" value="EnsemblFungi"/>
</dbReference>
<dbReference type="GO" id="GO:0072659">
    <property type="term" value="P:protein localization to plasma membrane"/>
    <property type="evidence" value="ECO:0007669"/>
    <property type="project" value="EnsemblFungi"/>
</dbReference>
<feature type="region of interest" description="Disordered" evidence="2">
    <location>
        <begin position="217"/>
        <end position="287"/>
    </location>
</feature>
<dbReference type="GO" id="GO:0030950">
    <property type="term" value="P:establishment or maintenance of actin cytoskeleton polarity"/>
    <property type="evidence" value="ECO:0007669"/>
    <property type="project" value="EnsemblFungi"/>
</dbReference>
<feature type="compositionally biased region" description="Polar residues" evidence="2">
    <location>
        <begin position="243"/>
        <end position="256"/>
    </location>
</feature>
<dbReference type="InterPro" id="IPR016024">
    <property type="entry name" value="ARM-type_fold"/>
</dbReference>
<dbReference type="InterPro" id="IPR011989">
    <property type="entry name" value="ARM-like"/>
</dbReference>
<proteinExistence type="inferred from homology"/>
<feature type="domain" description="Rapamycin-insensitive companion of mTOR N-terminal" evidence="4">
    <location>
        <begin position="324"/>
        <end position="670"/>
    </location>
</feature>
<dbReference type="GeneID" id="34525146"/>